<dbReference type="EMBL" id="BMGR01000015">
    <property type="protein sequence ID" value="GGG19375.1"/>
    <property type="molecule type" value="Genomic_DNA"/>
</dbReference>
<gene>
    <name evidence="5" type="ORF">GCM10010916_40250</name>
</gene>
<dbReference type="PROSITE" id="PS50995">
    <property type="entry name" value="HTH_MARR_2"/>
    <property type="match status" value="1"/>
</dbReference>
<dbReference type="RefSeq" id="WP_188532865.1">
    <property type="nucleotide sequence ID" value="NZ_BMGR01000015.1"/>
</dbReference>
<dbReference type="SMART" id="SM00347">
    <property type="entry name" value="HTH_MARR"/>
    <property type="match status" value="1"/>
</dbReference>
<organism evidence="5 6">
    <name type="scientific">Paenibacillus abyssi</name>
    <dbReference type="NCBI Taxonomy" id="1340531"/>
    <lineage>
        <taxon>Bacteria</taxon>
        <taxon>Bacillati</taxon>
        <taxon>Bacillota</taxon>
        <taxon>Bacilli</taxon>
        <taxon>Bacillales</taxon>
        <taxon>Paenibacillaceae</taxon>
        <taxon>Paenibacillus</taxon>
    </lineage>
</organism>
<dbReference type="PANTHER" id="PTHR42756">
    <property type="entry name" value="TRANSCRIPTIONAL REGULATOR, MARR"/>
    <property type="match status" value="1"/>
</dbReference>
<keyword evidence="1" id="KW-0805">Transcription regulation</keyword>
<dbReference type="PRINTS" id="PR00598">
    <property type="entry name" value="HTHMARR"/>
</dbReference>
<evidence type="ECO:0000259" key="4">
    <source>
        <dbReference type="PROSITE" id="PS50995"/>
    </source>
</evidence>
<dbReference type="GO" id="GO:0003700">
    <property type="term" value="F:DNA-binding transcription factor activity"/>
    <property type="evidence" value="ECO:0007669"/>
    <property type="project" value="InterPro"/>
</dbReference>
<dbReference type="Proteomes" id="UP000644756">
    <property type="component" value="Unassembled WGS sequence"/>
</dbReference>
<accession>A0A917G2Q5</accession>
<dbReference type="AlphaFoldDB" id="A0A917G2Q5"/>
<evidence type="ECO:0000256" key="1">
    <source>
        <dbReference type="ARBA" id="ARBA00023015"/>
    </source>
</evidence>
<dbReference type="PANTHER" id="PTHR42756:SF1">
    <property type="entry name" value="TRANSCRIPTIONAL REPRESSOR OF EMRAB OPERON"/>
    <property type="match status" value="1"/>
</dbReference>
<dbReference type="Gene3D" id="1.10.10.10">
    <property type="entry name" value="Winged helix-like DNA-binding domain superfamily/Winged helix DNA-binding domain"/>
    <property type="match status" value="1"/>
</dbReference>
<dbReference type="Pfam" id="PF01047">
    <property type="entry name" value="MarR"/>
    <property type="match status" value="1"/>
</dbReference>
<comment type="caution">
    <text evidence="5">The sequence shown here is derived from an EMBL/GenBank/DDBJ whole genome shotgun (WGS) entry which is preliminary data.</text>
</comment>
<sequence>MREDESIGFMISNIGRKLSQKLTLRFQAYDITSEQWSVLNKLTLKDGISQRELSERSEKDPANVTRILDQLERKGCIRRENNPEDRRSFLIFVTENGKKLNEQLAPQEQLFVQAMTSSLSETEEAVLRNTLLKINDAVDAS</sequence>
<keyword evidence="6" id="KW-1185">Reference proteome</keyword>
<reference evidence="5" key="2">
    <citation type="submission" date="2020-09" db="EMBL/GenBank/DDBJ databases">
        <authorList>
            <person name="Sun Q."/>
            <person name="Zhou Y."/>
        </authorList>
    </citation>
    <scope>NUCLEOTIDE SEQUENCE</scope>
    <source>
        <strain evidence="5">CGMCC 1.12987</strain>
    </source>
</reference>
<dbReference type="InterPro" id="IPR000835">
    <property type="entry name" value="HTH_MarR-typ"/>
</dbReference>
<keyword evidence="3" id="KW-0804">Transcription</keyword>
<protein>
    <submittedName>
        <fullName evidence="5">MarR family transcriptional regulator</fullName>
    </submittedName>
</protein>
<dbReference type="GO" id="GO:0003677">
    <property type="term" value="F:DNA binding"/>
    <property type="evidence" value="ECO:0007669"/>
    <property type="project" value="UniProtKB-KW"/>
</dbReference>
<reference evidence="5" key="1">
    <citation type="journal article" date="2014" name="Int. J. Syst. Evol. Microbiol.">
        <title>Complete genome sequence of Corynebacterium casei LMG S-19264T (=DSM 44701T), isolated from a smear-ripened cheese.</title>
        <authorList>
            <consortium name="US DOE Joint Genome Institute (JGI-PGF)"/>
            <person name="Walter F."/>
            <person name="Albersmeier A."/>
            <person name="Kalinowski J."/>
            <person name="Ruckert C."/>
        </authorList>
    </citation>
    <scope>NUCLEOTIDE SEQUENCE</scope>
    <source>
        <strain evidence="5">CGMCC 1.12987</strain>
    </source>
</reference>
<evidence type="ECO:0000256" key="2">
    <source>
        <dbReference type="ARBA" id="ARBA00023125"/>
    </source>
</evidence>
<name>A0A917G2Q5_9BACL</name>
<proteinExistence type="predicted"/>
<evidence type="ECO:0000256" key="3">
    <source>
        <dbReference type="ARBA" id="ARBA00023163"/>
    </source>
</evidence>
<dbReference type="SUPFAM" id="SSF46785">
    <property type="entry name" value="Winged helix' DNA-binding domain"/>
    <property type="match status" value="1"/>
</dbReference>
<evidence type="ECO:0000313" key="5">
    <source>
        <dbReference type="EMBL" id="GGG19375.1"/>
    </source>
</evidence>
<keyword evidence="2" id="KW-0238">DNA-binding</keyword>
<dbReference type="InterPro" id="IPR036388">
    <property type="entry name" value="WH-like_DNA-bd_sf"/>
</dbReference>
<feature type="domain" description="HTH marR-type" evidence="4">
    <location>
        <begin position="4"/>
        <end position="136"/>
    </location>
</feature>
<evidence type="ECO:0000313" key="6">
    <source>
        <dbReference type="Proteomes" id="UP000644756"/>
    </source>
</evidence>
<dbReference type="InterPro" id="IPR036390">
    <property type="entry name" value="WH_DNA-bd_sf"/>
</dbReference>